<dbReference type="EMBL" id="JAHUTJ010057485">
    <property type="protein sequence ID" value="MED6286120.1"/>
    <property type="molecule type" value="Genomic_DNA"/>
</dbReference>
<name>A0ABU7EH36_9TELE</name>
<reference evidence="1 2" key="1">
    <citation type="submission" date="2021-06" db="EMBL/GenBank/DDBJ databases">
        <authorList>
            <person name="Palmer J.M."/>
        </authorList>
    </citation>
    <scope>NUCLEOTIDE SEQUENCE [LARGE SCALE GENOMIC DNA]</scope>
    <source>
        <strain evidence="1 2">CL_MEX2019</strain>
        <tissue evidence="1">Muscle</tissue>
    </source>
</reference>
<evidence type="ECO:0000313" key="1">
    <source>
        <dbReference type="EMBL" id="MED6286120.1"/>
    </source>
</evidence>
<sequence>MKILSLVQSPHSRASHNKSCAHTITAQGGMVIPGYKSHLDMQGSVANGAGHRHKQTKFLHKGHRPAGRPQEALICHTVYWCVAPNQIFQESNLKYNKKVQKSHSSN</sequence>
<comment type="caution">
    <text evidence="1">The sequence shown here is derived from an EMBL/GenBank/DDBJ whole genome shotgun (WGS) entry which is preliminary data.</text>
</comment>
<evidence type="ECO:0000313" key="2">
    <source>
        <dbReference type="Proteomes" id="UP001352852"/>
    </source>
</evidence>
<keyword evidence="2" id="KW-1185">Reference proteome</keyword>
<organism evidence="1 2">
    <name type="scientific">Characodon lateralis</name>
    <dbReference type="NCBI Taxonomy" id="208331"/>
    <lineage>
        <taxon>Eukaryota</taxon>
        <taxon>Metazoa</taxon>
        <taxon>Chordata</taxon>
        <taxon>Craniata</taxon>
        <taxon>Vertebrata</taxon>
        <taxon>Euteleostomi</taxon>
        <taxon>Actinopterygii</taxon>
        <taxon>Neopterygii</taxon>
        <taxon>Teleostei</taxon>
        <taxon>Neoteleostei</taxon>
        <taxon>Acanthomorphata</taxon>
        <taxon>Ovalentaria</taxon>
        <taxon>Atherinomorphae</taxon>
        <taxon>Cyprinodontiformes</taxon>
        <taxon>Goodeidae</taxon>
        <taxon>Characodon</taxon>
    </lineage>
</organism>
<gene>
    <name evidence="1" type="ORF">CHARACLAT_002572</name>
</gene>
<protein>
    <submittedName>
        <fullName evidence="1">Uncharacterized protein</fullName>
    </submittedName>
</protein>
<proteinExistence type="predicted"/>
<accession>A0ABU7EH36</accession>
<dbReference type="Proteomes" id="UP001352852">
    <property type="component" value="Unassembled WGS sequence"/>
</dbReference>